<dbReference type="AlphaFoldDB" id="A0A0B1SDM9"/>
<proteinExistence type="predicted"/>
<evidence type="ECO:0000313" key="1">
    <source>
        <dbReference type="EMBL" id="KHJ81612.1"/>
    </source>
</evidence>
<reference evidence="1 2" key="1">
    <citation type="submission" date="2014-03" db="EMBL/GenBank/DDBJ databases">
        <title>Draft genome of the hookworm Oesophagostomum dentatum.</title>
        <authorList>
            <person name="Mitreva M."/>
        </authorList>
    </citation>
    <scope>NUCLEOTIDE SEQUENCE [LARGE SCALE GENOMIC DNA]</scope>
    <source>
        <strain evidence="1 2">OD-Hann</strain>
    </source>
</reference>
<keyword evidence="2" id="KW-1185">Reference proteome</keyword>
<sequence>MLTPFIKQVEPAKKGTSVYDEVDPQVFLDLYGNEPPVKVEAWNIGPATFTPRFSPADDIK</sequence>
<accession>A0A0B1SDM9</accession>
<gene>
    <name evidence="1" type="ORF">OESDEN_18701</name>
</gene>
<protein>
    <submittedName>
        <fullName evidence="1">Uncharacterized protein</fullName>
    </submittedName>
</protein>
<feature type="non-terminal residue" evidence="1">
    <location>
        <position position="60"/>
    </location>
</feature>
<dbReference type="Proteomes" id="UP000053660">
    <property type="component" value="Unassembled WGS sequence"/>
</dbReference>
<dbReference type="EMBL" id="KN587663">
    <property type="protein sequence ID" value="KHJ81612.1"/>
    <property type="molecule type" value="Genomic_DNA"/>
</dbReference>
<name>A0A0B1SDM9_OESDE</name>
<evidence type="ECO:0000313" key="2">
    <source>
        <dbReference type="Proteomes" id="UP000053660"/>
    </source>
</evidence>
<organism evidence="1 2">
    <name type="scientific">Oesophagostomum dentatum</name>
    <name type="common">Nodular worm</name>
    <dbReference type="NCBI Taxonomy" id="61180"/>
    <lineage>
        <taxon>Eukaryota</taxon>
        <taxon>Metazoa</taxon>
        <taxon>Ecdysozoa</taxon>
        <taxon>Nematoda</taxon>
        <taxon>Chromadorea</taxon>
        <taxon>Rhabditida</taxon>
        <taxon>Rhabditina</taxon>
        <taxon>Rhabditomorpha</taxon>
        <taxon>Strongyloidea</taxon>
        <taxon>Strongylidae</taxon>
        <taxon>Oesophagostomum</taxon>
    </lineage>
</organism>
<dbReference type="OrthoDB" id="16434at2759"/>